<feature type="region of interest" description="Disordered" evidence="7">
    <location>
        <begin position="1444"/>
        <end position="1468"/>
    </location>
</feature>
<sequence>MISSTKNSGTGRLSGLPQHTHSAFMEGENTSHSSIDPPETEQAAEFNTWDDFLIQYSQGHFPNTQNQRPRLDPEYPPLPSYATSAIDGDMEKLPLFLAPPLPPTEERRLKALYSYQILEAGSDMNFQRVSQLVSTVLGVSGCMISLVDHKDVAVKASYRAENMEYRREMSLGGHSILRPPGNPLVVLDASRDWRFKNLPAVKGEPNMRFYAGAALATSDGLNIGSLCVFDTKPRTEFSDKDKAMLVDFAAMVMREIELWNDQVQLCTRNRMMRDVTRWVRGCLGKELTPSSPLRTAQLEPDSDASLPNFTQLSSTPTTDTVESSTLLASPAIITGPVPKDSVKSNYKIPPSGATLPTPTGSPTLLSATFDSYPSRKSMENTDRIYHDRLQDEAFPSACNMIQETMNVDAVYLVQISFDKSSTPFNRSNVSWNYLGAEDRTRGFTGSVGIGESTQDPLGWSLACLGYSRKSWGNNGPPMSDEPTRGVRQEGKYRICAVEGCRPHRVGELRRDVVGPLWSRDMPLLSEILSCVRRPSPSGKCSLYTCYNNFDDNDLFLPSVKCPTSKPARRRRKAMLCHAFQGTLQELSAGHTSPYKSCVVMPIHGPSSSSRATNEIGEPWAYFVVLTSSHTKQFSVHERIYLKNFGSCLIAEVLKRRVETADKAKGVFIKRTPLHIILGILELLHSNEGNNLNHQQLSMIATAEAAGKSLIDIINNIIDLADLDPDDNADSNDSGNNGRSRTPLPGLYADLVEIDIRDLCEQVAGTVVKSFVDKNLIIIPSWRKPSLAPLSSSIPTMPTSSSNVSEGMRIWNSSQGSLGGDMSLADSLSGFPGSGPHADQKPALELLVAMDEPEPDPDQETPWTFMLNLPVIKRILTQLLENGLKFTTTGFVEISAVSPPLSMLSLKPPTPESRPILFTVRDTGKGISPEFVQAHLFQRFSQEDPDQTGTGLGLALVKLLIESLGGWLEIWSEGIEGKGCVVRVLIWATPSNNTMKSIKDEKGIWQEKSCRFYTGEPTVSTDRLWKIMGERMLSQDFNMNVQRGNEQDISPEDMLKDLSDQSECELVIINDDLSRLKAFLLHYADQHTTAKMNGITPSAILTPLLMLTSTSNAKKARNLVEAYKKSWEECGILGRPANVILMPKPIGPLKLMRYLHACFTEEEEDYSAEYDALESMGEAETALTSIMPLIRSFALPHIATMALGTHDARRLSGGTMIQSSFKFPTSPMTNTDGDTTAPPHSPSSLVHPPRSTTPTLSYNAASEAKAVREQSETRPRPPRSIKNFMSQRNRSYKAAANGIKKHASAPTIPIVTTVTTVPTVPTVPTMPTVPTVPTVPGSLAAPQLKPLSLDTKDQIGASGSMLRVLVVEDNMTNRLILRTFLKKQGISVVEAENGKLGVERFQEEVWRRQGRCGFDFVLMDIQMPVMDGNLATKRIREFEQSMVKQLSLSTPEPSSPGRNSMAEDVSESERRRYRRTTIFALTGLAGDEDKRLAFECGVNGYLAKPVSLKVLGELLSSCHSKNTNATAAAAAAAAAAN</sequence>
<gene>
    <name evidence="10" type="primary">CNHHK5_1</name>
    <name evidence="10" type="ORF">BGZ80_002412</name>
</gene>
<dbReference type="Gene3D" id="3.30.565.10">
    <property type="entry name" value="Histidine kinase-like ATPase, C-terminal domain"/>
    <property type="match status" value="1"/>
</dbReference>
<dbReference type="InterPro" id="IPR001789">
    <property type="entry name" value="Sig_transdc_resp-reg_receiver"/>
</dbReference>
<evidence type="ECO:0000256" key="2">
    <source>
        <dbReference type="ARBA" id="ARBA00012438"/>
    </source>
</evidence>
<dbReference type="PANTHER" id="PTHR43047:SF72">
    <property type="entry name" value="OSMOSENSING HISTIDINE PROTEIN KINASE SLN1"/>
    <property type="match status" value="1"/>
</dbReference>
<dbReference type="InterPro" id="IPR036097">
    <property type="entry name" value="HisK_dim/P_sf"/>
</dbReference>
<dbReference type="GO" id="GO:0009927">
    <property type="term" value="F:histidine phosphotransfer kinase activity"/>
    <property type="evidence" value="ECO:0007669"/>
    <property type="project" value="TreeGrafter"/>
</dbReference>
<dbReference type="InterPro" id="IPR003594">
    <property type="entry name" value="HATPase_dom"/>
</dbReference>
<dbReference type="Pfam" id="PF00072">
    <property type="entry name" value="Response_reg"/>
    <property type="match status" value="1"/>
</dbReference>
<dbReference type="GO" id="GO:0005886">
    <property type="term" value="C:plasma membrane"/>
    <property type="evidence" value="ECO:0007669"/>
    <property type="project" value="TreeGrafter"/>
</dbReference>
<name>A0A9P6SX44_9FUNG</name>
<feature type="compositionally biased region" description="Low complexity" evidence="7">
    <location>
        <begin position="349"/>
        <end position="362"/>
    </location>
</feature>
<feature type="region of interest" description="Disordered" evidence="7">
    <location>
        <begin position="1220"/>
        <end position="1286"/>
    </location>
</feature>
<feature type="compositionally biased region" description="Polar residues" evidence="7">
    <location>
        <begin position="305"/>
        <end position="323"/>
    </location>
</feature>
<proteinExistence type="predicted"/>
<evidence type="ECO:0000256" key="6">
    <source>
        <dbReference type="PROSITE-ProRule" id="PRU00169"/>
    </source>
</evidence>
<dbReference type="Pfam" id="PF02518">
    <property type="entry name" value="HATPase_c"/>
    <property type="match status" value="1"/>
</dbReference>
<dbReference type="PROSITE" id="PS50109">
    <property type="entry name" value="HIS_KIN"/>
    <property type="match status" value="1"/>
</dbReference>
<dbReference type="Gene3D" id="3.30.450.40">
    <property type="match status" value="1"/>
</dbReference>
<evidence type="ECO:0000256" key="5">
    <source>
        <dbReference type="ARBA" id="ARBA00022777"/>
    </source>
</evidence>
<dbReference type="CDD" id="cd17546">
    <property type="entry name" value="REC_hyHK_CKI1_RcsC-like"/>
    <property type="match status" value="1"/>
</dbReference>
<dbReference type="Proteomes" id="UP000703661">
    <property type="component" value="Unassembled WGS sequence"/>
</dbReference>
<dbReference type="Pfam" id="PF00512">
    <property type="entry name" value="HisKA"/>
    <property type="match status" value="1"/>
</dbReference>
<feature type="compositionally biased region" description="Basic and acidic residues" evidence="7">
    <location>
        <begin position="1264"/>
        <end position="1274"/>
    </location>
</feature>
<dbReference type="InterPro" id="IPR003661">
    <property type="entry name" value="HisK_dim/P_dom"/>
</dbReference>
<comment type="catalytic activity">
    <reaction evidence="1">
        <text>ATP + protein L-histidine = ADP + protein N-phospho-L-histidine.</text>
        <dbReference type="EC" id="2.7.13.3"/>
    </reaction>
</comment>
<dbReference type="PANTHER" id="PTHR43047">
    <property type="entry name" value="TWO-COMPONENT HISTIDINE PROTEIN KINASE"/>
    <property type="match status" value="1"/>
</dbReference>
<feature type="modified residue" description="4-aspartylphosphate" evidence="6">
    <location>
        <position position="1419"/>
    </location>
</feature>
<comment type="caution">
    <text evidence="10">The sequence shown here is derived from an EMBL/GenBank/DDBJ whole genome shotgun (WGS) entry which is preliminary data.</text>
</comment>
<dbReference type="EC" id="2.7.13.3" evidence="2"/>
<evidence type="ECO:0000259" key="9">
    <source>
        <dbReference type="PROSITE" id="PS50110"/>
    </source>
</evidence>
<keyword evidence="5 10" id="KW-0418">Kinase</keyword>
<feature type="domain" description="Histidine kinase" evidence="8">
    <location>
        <begin position="871"/>
        <end position="989"/>
    </location>
</feature>
<dbReference type="InterPro" id="IPR029016">
    <property type="entry name" value="GAF-like_dom_sf"/>
</dbReference>
<dbReference type="SUPFAM" id="SSF47384">
    <property type="entry name" value="Homodimeric domain of signal transducing histidine kinase"/>
    <property type="match status" value="1"/>
</dbReference>
<dbReference type="PRINTS" id="PR00344">
    <property type="entry name" value="BCTRLSENSOR"/>
</dbReference>
<dbReference type="Pfam" id="PF01590">
    <property type="entry name" value="GAF"/>
    <property type="match status" value="1"/>
</dbReference>
<dbReference type="GO" id="GO:0000155">
    <property type="term" value="F:phosphorelay sensor kinase activity"/>
    <property type="evidence" value="ECO:0007669"/>
    <property type="project" value="InterPro"/>
</dbReference>
<protein>
    <recommendedName>
        <fullName evidence="2">histidine kinase</fullName>
        <ecNumber evidence="2">2.7.13.3</ecNumber>
    </recommendedName>
</protein>
<evidence type="ECO:0000256" key="4">
    <source>
        <dbReference type="ARBA" id="ARBA00022679"/>
    </source>
</evidence>
<dbReference type="SMART" id="SM00448">
    <property type="entry name" value="REC"/>
    <property type="match status" value="1"/>
</dbReference>
<keyword evidence="4" id="KW-0808">Transferase</keyword>
<evidence type="ECO:0000259" key="8">
    <source>
        <dbReference type="PROSITE" id="PS50109"/>
    </source>
</evidence>
<dbReference type="SMART" id="SM00387">
    <property type="entry name" value="HATPase_c"/>
    <property type="match status" value="1"/>
</dbReference>
<dbReference type="InterPro" id="IPR003018">
    <property type="entry name" value="GAF"/>
</dbReference>
<dbReference type="SUPFAM" id="SSF55874">
    <property type="entry name" value="ATPase domain of HSP90 chaperone/DNA topoisomerase II/histidine kinase"/>
    <property type="match status" value="1"/>
</dbReference>
<dbReference type="InterPro" id="IPR005467">
    <property type="entry name" value="His_kinase_dom"/>
</dbReference>
<evidence type="ECO:0000256" key="3">
    <source>
        <dbReference type="ARBA" id="ARBA00022553"/>
    </source>
</evidence>
<evidence type="ECO:0000256" key="1">
    <source>
        <dbReference type="ARBA" id="ARBA00000085"/>
    </source>
</evidence>
<evidence type="ECO:0000256" key="7">
    <source>
        <dbReference type="SAM" id="MobiDB-lite"/>
    </source>
</evidence>
<organism evidence="10 11">
    <name type="scientific">Entomortierella chlamydospora</name>
    <dbReference type="NCBI Taxonomy" id="101097"/>
    <lineage>
        <taxon>Eukaryota</taxon>
        <taxon>Fungi</taxon>
        <taxon>Fungi incertae sedis</taxon>
        <taxon>Mucoromycota</taxon>
        <taxon>Mortierellomycotina</taxon>
        <taxon>Mortierellomycetes</taxon>
        <taxon>Mortierellales</taxon>
        <taxon>Mortierellaceae</taxon>
        <taxon>Entomortierella</taxon>
    </lineage>
</organism>
<dbReference type="InterPro" id="IPR011006">
    <property type="entry name" value="CheY-like_superfamily"/>
</dbReference>
<evidence type="ECO:0000313" key="11">
    <source>
        <dbReference type="Proteomes" id="UP000703661"/>
    </source>
</evidence>
<dbReference type="SUPFAM" id="SSF55781">
    <property type="entry name" value="GAF domain-like"/>
    <property type="match status" value="1"/>
</dbReference>
<reference evidence="10" key="1">
    <citation type="journal article" date="2020" name="Fungal Divers.">
        <title>Resolving the Mortierellaceae phylogeny through synthesis of multi-gene phylogenetics and phylogenomics.</title>
        <authorList>
            <person name="Vandepol N."/>
            <person name="Liber J."/>
            <person name="Desiro A."/>
            <person name="Na H."/>
            <person name="Kennedy M."/>
            <person name="Barry K."/>
            <person name="Grigoriev I.V."/>
            <person name="Miller A.N."/>
            <person name="O'Donnell K."/>
            <person name="Stajich J.E."/>
            <person name="Bonito G."/>
        </authorList>
    </citation>
    <scope>NUCLEOTIDE SEQUENCE</scope>
    <source>
        <strain evidence="10">NRRL 2769</strain>
    </source>
</reference>
<keyword evidence="11" id="KW-1185">Reference proteome</keyword>
<feature type="compositionally biased region" description="Polar residues" evidence="7">
    <location>
        <begin position="1444"/>
        <end position="1457"/>
    </location>
</feature>
<dbReference type="EMBL" id="JAAAID010001595">
    <property type="protein sequence ID" value="KAG0009415.1"/>
    <property type="molecule type" value="Genomic_DNA"/>
</dbReference>
<feature type="compositionally biased region" description="Polar residues" evidence="7">
    <location>
        <begin position="1220"/>
        <end position="1233"/>
    </location>
</feature>
<feature type="region of interest" description="Disordered" evidence="7">
    <location>
        <begin position="343"/>
        <end position="362"/>
    </location>
</feature>
<feature type="region of interest" description="Disordered" evidence="7">
    <location>
        <begin position="289"/>
        <end position="323"/>
    </location>
</feature>
<keyword evidence="3 6" id="KW-0597">Phosphoprotein</keyword>
<dbReference type="PROSITE" id="PS50110">
    <property type="entry name" value="RESPONSE_REGULATORY"/>
    <property type="match status" value="1"/>
</dbReference>
<dbReference type="Gene3D" id="1.10.287.130">
    <property type="match status" value="1"/>
</dbReference>
<dbReference type="InterPro" id="IPR036890">
    <property type="entry name" value="HATPase_C_sf"/>
</dbReference>
<evidence type="ECO:0000313" key="10">
    <source>
        <dbReference type="EMBL" id="KAG0009415.1"/>
    </source>
</evidence>
<feature type="domain" description="Response regulatory" evidence="9">
    <location>
        <begin position="1362"/>
        <end position="1518"/>
    </location>
</feature>
<accession>A0A9P6SX44</accession>
<dbReference type="SUPFAM" id="SSF52172">
    <property type="entry name" value="CheY-like"/>
    <property type="match status" value="1"/>
</dbReference>
<dbReference type="Gene3D" id="3.40.50.2300">
    <property type="match status" value="1"/>
</dbReference>
<dbReference type="InterPro" id="IPR004358">
    <property type="entry name" value="Sig_transdc_His_kin-like_C"/>
</dbReference>